<evidence type="ECO:0008006" key="5">
    <source>
        <dbReference type="Google" id="ProtNLM"/>
    </source>
</evidence>
<feature type="transmembrane region" description="Helical" evidence="1">
    <location>
        <begin position="200"/>
        <end position="220"/>
    </location>
</feature>
<feature type="transmembrane region" description="Helical" evidence="1">
    <location>
        <begin position="117"/>
        <end position="139"/>
    </location>
</feature>
<accession>A0ABT4SMZ7</accession>
<feature type="transmembrane region" description="Helical" evidence="1">
    <location>
        <begin position="82"/>
        <end position="105"/>
    </location>
</feature>
<evidence type="ECO:0000256" key="1">
    <source>
        <dbReference type="SAM" id="Phobius"/>
    </source>
</evidence>
<keyword evidence="1" id="KW-1133">Transmembrane helix</keyword>
<gene>
    <name evidence="3" type="ORF">OUY22_34850</name>
</gene>
<reference evidence="3" key="1">
    <citation type="submission" date="2022-11" db="EMBL/GenBank/DDBJ databases">
        <title>Nonomuraea corallina sp. nov., a new species of the genus Nonomuraea isolated from sea side sediment in Thai sea.</title>
        <authorList>
            <person name="Ngamcharungchit C."/>
            <person name="Matsumoto A."/>
            <person name="Suriyachadkun C."/>
            <person name="Panbangred W."/>
            <person name="Inahashi Y."/>
            <person name="Intra B."/>
        </authorList>
    </citation>
    <scope>NUCLEOTIDE SEQUENCE</scope>
    <source>
        <strain evidence="3">MCN248</strain>
    </source>
</reference>
<evidence type="ECO:0000256" key="2">
    <source>
        <dbReference type="SAM" id="SignalP"/>
    </source>
</evidence>
<evidence type="ECO:0000313" key="3">
    <source>
        <dbReference type="EMBL" id="MDA0638616.1"/>
    </source>
</evidence>
<dbReference type="EMBL" id="JAPNNL010000259">
    <property type="protein sequence ID" value="MDA0638616.1"/>
    <property type="molecule type" value="Genomic_DNA"/>
</dbReference>
<protein>
    <recommendedName>
        <fullName evidence="5">DUF1648 domain-containing protein</fullName>
    </recommendedName>
</protein>
<keyword evidence="4" id="KW-1185">Reference proteome</keyword>
<evidence type="ECO:0000313" key="4">
    <source>
        <dbReference type="Proteomes" id="UP001144036"/>
    </source>
</evidence>
<feature type="transmembrane region" description="Helical" evidence="1">
    <location>
        <begin position="176"/>
        <end position="194"/>
    </location>
</feature>
<name>A0ABT4SMZ7_9ACTN</name>
<keyword evidence="2" id="KW-0732">Signal</keyword>
<feature type="transmembrane region" description="Helical" evidence="1">
    <location>
        <begin position="50"/>
        <end position="70"/>
    </location>
</feature>
<proteinExistence type="predicted"/>
<keyword evidence="1" id="KW-0812">Transmembrane</keyword>
<keyword evidence="1" id="KW-0472">Membrane</keyword>
<dbReference type="Proteomes" id="UP001144036">
    <property type="component" value="Unassembled WGS sequence"/>
</dbReference>
<organism evidence="3 4">
    <name type="scientific">Nonomuraea corallina</name>
    <dbReference type="NCBI Taxonomy" id="2989783"/>
    <lineage>
        <taxon>Bacteria</taxon>
        <taxon>Bacillati</taxon>
        <taxon>Actinomycetota</taxon>
        <taxon>Actinomycetes</taxon>
        <taxon>Streptosporangiales</taxon>
        <taxon>Streptosporangiaceae</taxon>
        <taxon>Nonomuraea</taxon>
    </lineage>
</organism>
<dbReference type="RefSeq" id="WP_270159565.1">
    <property type="nucleotide sequence ID" value="NZ_JAPNNL010000259.1"/>
</dbReference>
<feature type="signal peptide" evidence="2">
    <location>
        <begin position="1"/>
        <end position="20"/>
    </location>
</feature>
<sequence>MTSRTIALLAGTAVAAAVSAAPLALRERLPDPLAVHWGPGMTPDNAVSFPVFLAMQAALWGVILLGLLASARRAGGGRSARVSWWALFSGGVLFASLISGMTVAANLDAATWTDARLGPLAVTVVIAVPLAAAALSGYLGRGAADPSHVDREPPVLNLRRGQRAVWVSRVSNPWPLLLTAAGAAALFAFAMLDLTGVVRVSSYGAVLPVLVAVPAVGLFASSLTARVTGDGVVLAFGPFGWPVRRIRLDKIDHAFTEERHPSQVGGWGVRGLPGGATIMLRGGECLVLRYRSGGQLGISIDDAERGASLINALIAERRAV</sequence>
<comment type="caution">
    <text evidence="3">The sequence shown here is derived from an EMBL/GenBank/DDBJ whole genome shotgun (WGS) entry which is preliminary data.</text>
</comment>
<feature type="chain" id="PRO_5046664367" description="DUF1648 domain-containing protein" evidence="2">
    <location>
        <begin position="21"/>
        <end position="320"/>
    </location>
</feature>